<organism evidence="3 4">
    <name type="scientific">Macrostomum lignano</name>
    <dbReference type="NCBI Taxonomy" id="282301"/>
    <lineage>
        <taxon>Eukaryota</taxon>
        <taxon>Metazoa</taxon>
        <taxon>Spiralia</taxon>
        <taxon>Lophotrochozoa</taxon>
        <taxon>Platyhelminthes</taxon>
        <taxon>Rhabditophora</taxon>
        <taxon>Macrostomorpha</taxon>
        <taxon>Macrostomida</taxon>
        <taxon>Macrostomidae</taxon>
        <taxon>Macrostomum</taxon>
    </lineage>
</organism>
<evidence type="ECO:0000256" key="1">
    <source>
        <dbReference type="SAM" id="MobiDB-lite"/>
    </source>
</evidence>
<evidence type="ECO:0000313" key="3">
    <source>
        <dbReference type="EMBL" id="PAA74664.1"/>
    </source>
</evidence>
<proteinExistence type="predicted"/>
<feature type="region of interest" description="Disordered" evidence="1">
    <location>
        <begin position="1090"/>
        <end position="1114"/>
    </location>
</feature>
<reference evidence="3 4" key="1">
    <citation type="submission" date="2017-06" db="EMBL/GenBank/DDBJ databases">
        <title>A platform for efficient transgenesis in Macrostomum lignano, a flatworm model organism for stem cell research.</title>
        <authorList>
            <person name="Berezikov E."/>
        </authorList>
    </citation>
    <scope>NUCLEOTIDE SEQUENCE [LARGE SCALE GENOMIC DNA]</scope>
    <source>
        <strain evidence="3">DV1</strain>
        <tissue evidence="3">Whole organism</tissue>
    </source>
</reference>
<dbReference type="GO" id="GO:0003774">
    <property type="term" value="F:cytoskeletal motor activity"/>
    <property type="evidence" value="ECO:0007669"/>
    <property type="project" value="InterPro"/>
</dbReference>
<dbReference type="GO" id="GO:0016459">
    <property type="term" value="C:myosin complex"/>
    <property type="evidence" value="ECO:0007669"/>
    <property type="project" value="InterPro"/>
</dbReference>
<feature type="domain" description="Myosin motor" evidence="2">
    <location>
        <begin position="203"/>
        <end position="376"/>
    </location>
</feature>
<dbReference type="EMBL" id="NIVC01000930">
    <property type="protein sequence ID" value="PAA74664.1"/>
    <property type="molecule type" value="Genomic_DNA"/>
</dbReference>
<feature type="compositionally biased region" description="Polar residues" evidence="1">
    <location>
        <begin position="1105"/>
        <end position="1114"/>
    </location>
</feature>
<sequence length="1114" mass="121962">MATARVAKDILELGDWRSEQQLLDLMLASDDEAVRSKWCGESLLLGDQPADDSVDDGDFDATTPSNCTWYPCCNAPTLVNFYTCAKSQLYSKSDPNLLLCTRPLLIAINDSDALQQLVHMVAKDAPMLSARPLVQSSLDLVRMFTCVYRKLGDRVELDNHSVTMLHADFNENGDLISIKYDVLWLMGYGLLGRDDLEAENLTAFCFFYSLMENATESVRAAYYLDDSEIALSMACPPAYAELMSDDRLKQINVARCLAELFEFSDENLDFIHRCAAAVLHLRLVRVVPDPRKPKKCVQFERHENLERVAQMLGLELESLMREITVRYEVLRDGHRKALRNRTAEECNAALAGMVRAIYRRLVQFVVGRLNQRLADGRLCENVAAGAGDGGRMTFLIGPTHLLLGQTDATDSSSSTAALDALNFEYNYLCDLLASLRSRLISSTPLLLLGEAYVKLAPEVLAPRGFAEASKAASPSAALIDSYRSLGSVKAPTLLGVAFGRGDPVAAAKKLSASATAGSADSNVFRLSKVKGGGVDQMLLEVRHWLVTRTYRLASLASLAPHEAEAASVFLIQSSQLLRQQQLLKASSTLATHSLTLLTSLLTDPDQLNLTADSSLPASVSVKLLFVDRLPSLSVPSSQALLRLRACQLAAVKACSLFQCSTSRHRLLNTFSEAVLPYTKADQLSACQASADEKCSQACVKAGPYVKRIAKRSYDGPLLLGPKLVFCHYRHLLGLYQTQAKLQSCAILLQSHVRRLAARRLFNGLSSLAADYSRRLREAFRAPLHDGSQEDFYKAVLGSLTAEVWRANWSLIESHLPPAVGDGASLLPQAYWAELLAFGPGGRLLTKVPLSGQAVLLRCASADAGVAENDSEDVVEGPNFDQVVEIDPSDLPASSGLRGNLALLSRAADCSLQLTRLSADTPAWCWGYWDPQSVACGRRAVELGSDYPVDEPVAIFDRNEWVAHLCRCLIERQCNSRLTQLRCLVPVIVGSRSAGLLASSPLWLLVVCHAELRNLTAIGGNSLDAEVAETLANYRQFGDLEPRRRWAKVHSSQAPMQLSSLLTRLQMLDPLHKAEDEAARLRLLGNNGNGSSVSGCDSAGRRMQWAKQQANSRVE</sequence>
<protein>
    <recommendedName>
        <fullName evidence="2">Myosin motor domain-containing protein</fullName>
    </recommendedName>
</protein>
<comment type="caution">
    <text evidence="3">The sequence shown here is derived from an EMBL/GenBank/DDBJ whole genome shotgun (WGS) entry which is preliminary data.</text>
</comment>
<dbReference type="InterPro" id="IPR001609">
    <property type="entry name" value="Myosin_head_motor_dom-like"/>
</dbReference>
<dbReference type="Gene3D" id="1.20.120.720">
    <property type="entry name" value="Myosin VI head, motor domain, U50 subdomain"/>
    <property type="match status" value="1"/>
</dbReference>
<dbReference type="AlphaFoldDB" id="A0A267FN79"/>
<gene>
    <name evidence="3" type="ORF">BOX15_Mlig034240g3</name>
</gene>
<accession>A0A267FN79</accession>
<evidence type="ECO:0000313" key="4">
    <source>
        <dbReference type="Proteomes" id="UP000215902"/>
    </source>
</evidence>
<name>A0A267FN79_9PLAT</name>
<keyword evidence="4" id="KW-1185">Reference proteome</keyword>
<dbReference type="Pfam" id="PF00063">
    <property type="entry name" value="Myosin_head"/>
    <property type="match status" value="1"/>
</dbReference>
<dbReference type="Proteomes" id="UP000215902">
    <property type="component" value="Unassembled WGS sequence"/>
</dbReference>
<dbReference type="SUPFAM" id="SSF52540">
    <property type="entry name" value="P-loop containing nucleoside triphosphate hydrolases"/>
    <property type="match status" value="1"/>
</dbReference>
<dbReference type="InterPro" id="IPR027417">
    <property type="entry name" value="P-loop_NTPase"/>
</dbReference>
<dbReference type="GO" id="GO:0005524">
    <property type="term" value="F:ATP binding"/>
    <property type="evidence" value="ECO:0007669"/>
    <property type="project" value="InterPro"/>
</dbReference>
<evidence type="ECO:0000259" key="2">
    <source>
        <dbReference type="Pfam" id="PF00063"/>
    </source>
</evidence>